<feature type="chain" id="PRO_5047324227" description="DUF2182 domain-containing protein" evidence="2">
    <location>
        <begin position="32"/>
        <end position="261"/>
    </location>
</feature>
<comment type="caution">
    <text evidence="3">The sequence shown here is derived from an EMBL/GenBank/DDBJ whole genome shotgun (WGS) entry which is preliminary data.</text>
</comment>
<dbReference type="PROSITE" id="PS51257">
    <property type="entry name" value="PROKAR_LIPOPROTEIN"/>
    <property type="match status" value="1"/>
</dbReference>
<reference evidence="4" key="1">
    <citation type="journal article" date="2019" name="Int. J. Syst. Evol. Microbiol.">
        <title>The Global Catalogue of Microorganisms (GCM) 10K type strain sequencing project: providing services to taxonomists for standard genome sequencing and annotation.</title>
        <authorList>
            <consortium name="The Broad Institute Genomics Platform"/>
            <consortium name="The Broad Institute Genome Sequencing Center for Infectious Disease"/>
            <person name="Wu L."/>
            <person name="Ma J."/>
        </authorList>
    </citation>
    <scope>NUCLEOTIDE SEQUENCE [LARGE SCALE GENOMIC DNA]</scope>
    <source>
        <strain evidence="4">JCM 14901</strain>
    </source>
</reference>
<feature type="transmembrane region" description="Helical" evidence="1">
    <location>
        <begin position="109"/>
        <end position="128"/>
    </location>
</feature>
<keyword evidence="1" id="KW-0812">Transmembrane</keyword>
<dbReference type="Proteomes" id="UP001499933">
    <property type="component" value="Unassembled WGS sequence"/>
</dbReference>
<accession>A0ABP5BYB6</accession>
<feature type="signal peptide" evidence="2">
    <location>
        <begin position="1"/>
        <end position="31"/>
    </location>
</feature>
<keyword evidence="1" id="KW-1133">Transmembrane helix</keyword>
<protein>
    <recommendedName>
        <fullName evidence="5">DUF2182 domain-containing protein</fullName>
    </recommendedName>
</protein>
<dbReference type="RefSeq" id="WP_344092644.1">
    <property type="nucleotide sequence ID" value="NZ_BAAAOG010000002.1"/>
</dbReference>
<keyword evidence="4" id="KW-1185">Reference proteome</keyword>
<gene>
    <name evidence="3" type="ORF">GCM10009776_13420</name>
</gene>
<evidence type="ECO:0000313" key="4">
    <source>
        <dbReference type="Proteomes" id="UP001499933"/>
    </source>
</evidence>
<evidence type="ECO:0000256" key="1">
    <source>
        <dbReference type="SAM" id="Phobius"/>
    </source>
</evidence>
<evidence type="ECO:0000313" key="3">
    <source>
        <dbReference type="EMBL" id="GAA1952832.1"/>
    </source>
</evidence>
<keyword evidence="2" id="KW-0732">Signal</keyword>
<evidence type="ECO:0008006" key="5">
    <source>
        <dbReference type="Google" id="ProtNLM"/>
    </source>
</evidence>
<proteinExistence type="predicted"/>
<sequence length="261" mass="28132">MSARRRLRAVGALVRRAPAPAMLAASCVGWAALMWSTASEAAAHAAHSRQSALLMHAMNGMDAAAETAAAPHAFAVWPAMILAMAPLLLMREVGRLWRGSLRRTRMPTIGVFLTGYGMMWLALGIIVVPLSQVIAARAGLVWLAVAVTVVWQCSPLRQRAVNVCHRAPALRVFGSAAQWDAWRYGAITGGACAASCGPVMLLVLLAADYHLAAMVVATILLTAERYHPARRPRWRLPFTPEPSPEWLGARSSRSSRVVRGT</sequence>
<evidence type="ECO:0000256" key="2">
    <source>
        <dbReference type="SAM" id="SignalP"/>
    </source>
</evidence>
<keyword evidence="1" id="KW-0472">Membrane</keyword>
<feature type="transmembrane region" description="Helical" evidence="1">
    <location>
        <begin position="69"/>
        <end position="89"/>
    </location>
</feature>
<dbReference type="Pfam" id="PF09948">
    <property type="entry name" value="PpoB2"/>
    <property type="match status" value="1"/>
</dbReference>
<feature type="transmembrane region" description="Helical" evidence="1">
    <location>
        <begin position="209"/>
        <end position="226"/>
    </location>
</feature>
<organism evidence="3 4">
    <name type="scientific">Microbacterium deminutum</name>
    <dbReference type="NCBI Taxonomy" id="344164"/>
    <lineage>
        <taxon>Bacteria</taxon>
        <taxon>Bacillati</taxon>
        <taxon>Actinomycetota</taxon>
        <taxon>Actinomycetes</taxon>
        <taxon>Micrococcales</taxon>
        <taxon>Microbacteriaceae</taxon>
        <taxon>Microbacterium</taxon>
    </lineage>
</organism>
<dbReference type="InterPro" id="IPR018688">
    <property type="entry name" value="PpoB2-like"/>
</dbReference>
<name>A0ABP5BYB6_9MICO</name>
<dbReference type="EMBL" id="BAAAOG010000002">
    <property type="protein sequence ID" value="GAA1952832.1"/>
    <property type="molecule type" value="Genomic_DNA"/>
</dbReference>